<proteinExistence type="predicted"/>
<dbReference type="EMBL" id="AP025516">
    <property type="protein sequence ID" value="BDD88141.1"/>
    <property type="molecule type" value="Genomic_DNA"/>
</dbReference>
<dbReference type="SUPFAM" id="SSF55874">
    <property type="entry name" value="ATPase domain of HSP90 chaperone/DNA topoisomerase II/histidine kinase"/>
    <property type="match status" value="1"/>
</dbReference>
<dbReference type="CDD" id="cd00156">
    <property type="entry name" value="REC"/>
    <property type="match status" value="1"/>
</dbReference>
<dbReference type="InterPro" id="IPR036890">
    <property type="entry name" value="HATPase_C_sf"/>
</dbReference>
<dbReference type="SMART" id="SM00448">
    <property type="entry name" value="REC"/>
    <property type="match status" value="2"/>
</dbReference>
<evidence type="ECO:0000256" key="5">
    <source>
        <dbReference type="ARBA" id="ARBA00022777"/>
    </source>
</evidence>
<dbReference type="SUPFAM" id="SSF47384">
    <property type="entry name" value="Homodimeric domain of signal transducing histidine kinase"/>
    <property type="match status" value="1"/>
</dbReference>
<evidence type="ECO:0000313" key="10">
    <source>
        <dbReference type="Proteomes" id="UP000830055"/>
    </source>
</evidence>
<dbReference type="Pfam" id="PF00072">
    <property type="entry name" value="Response_reg"/>
    <property type="match status" value="2"/>
</dbReference>
<dbReference type="Gene3D" id="3.30.450.40">
    <property type="match status" value="1"/>
</dbReference>
<dbReference type="EC" id="2.7.13.3" evidence="2"/>
<feature type="modified residue" description="4-aspartylphosphate" evidence="6">
    <location>
        <position position="632"/>
    </location>
</feature>
<accession>A0ABN6M5I6</accession>
<keyword evidence="5" id="KW-0418">Kinase</keyword>
<feature type="domain" description="Response regulatory" evidence="8">
    <location>
        <begin position="8"/>
        <end position="122"/>
    </location>
</feature>
<dbReference type="PROSITE" id="PS50110">
    <property type="entry name" value="RESPONSE_REGULATORY"/>
    <property type="match status" value="2"/>
</dbReference>
<dbReference type="Gene3D" id="3.30.565.10">
    <property type="entry name" value="Histidine kinase-like ATPase, C-terminal domain"/>
    <property type="match status" value="1"/>
</dbReference>
<feature type="domain" description="Response regulatory" evidence="8">
    <location>
        <begin position="581"/>
        <end position="697"/>
    </location>
</feature>
<dbReference type="InterPro" id="IPR036097">
    <property type="entry name" value="HisK_dim/P_sf"/>
</dbReference>
<dbReference type="InterPro" id="IPR005467">
    <property type="entry name" value="His_kinase_dom"/>
</dbReference>
<keyword evidence="10" id="KW-1185">Reference proteome</keyword>
<keyword evidence="3 6" id="KW-0597">Phosphoprotein</keyword>
<dbReference type="Gene3D" id="3.40.50.2300">
    <property type="match status" value="2"/>
</dbReference>
<dbReference type="Pfam" id="PF00512">
    <property type="entry name" value="HisKA"/>
    <property type="match status" value="1"/>
</dbReference>
<comment type="catalytic activity">
    <reaction evidence="1">
        <text>ATP + protein L-histidine = ADP + protein N-phospho-L-histidine.</text>
        <dbReference type="EC" id="2.7.13.3"/>
    </reaction>
</comment>
<feature type="domain" description="Histidine kinase" evidence="7">
    <location>
        <begin position="338"/>
        <end position="561"/>
    </location>
</feature>
<evidence type="ECO:0000256" key="1">
    <source>
        <dbReference type="ARBA" id="ARBA00000085"/>
    </source>
</evidence>
<dbReference type="SMART" id="SM00387">
    <property type="entry name" value="HATPase_c"/>
    <property type="match status" value="1"/>
</dbReference>
<evidence type="ECO:0000259" key="7">
    <source>
        <dbReference type="PROSITE" id="PS50109"/>
    </source>
</evidence>
<dbReference type="InterPro" id="IPR003661">
    <property type="entry name" value="HisK_dim/P_dom"/>
</dbReference>
<evidence type="ECO:0000313" key="9">
    <source>
        <dbReference type="EMBL" id="BDD88141.1"/>
    </source>
</evidence>
<dbReference type="InterPro" id="IPR004358">
    <property type="entry name" value="Sig_transdc_His_kin-like_C"/>
</dbReference>
<sequence>MTDDRHIHILVIDDDLFFRQIIGAFLRKNGYTVIEVDHGAAGLQVCREQSVDLVLVDLKMPTVSGFDVLAALGRSKPQLPVIVVSGSGDSRDVAKALRLGAWNYLLKPVGDNTILLHAIETVVDRSRLLRENLEYQKKLEDKVARKTTELSLVNARLQEVVESTKRLLGCGELKQSGRVILEEFGRHMKARGGSIYRVVSDGLEHLHSLDPGHAEPFLPFPLRENSLFARALASPEPYFVADLAHSQECQGSGWPHYHDNSILFFPIVDAAGKTIAIISLHSKNEPPFVIQDREIGTILASYASEVLQTAEMQAMLKKNEAAMLQGQKMEAIGTLAGGIAHDFNNILSAIVGYTDLSLYTGSLPANIRNNLEQIKKASSRARDLVQQILSFSRTEEFSEQPVDIGLIVKEALKLLRAIIPTTVEIVHHVATGLGMVKTDPTRIHQVMMNLCSNATQAMEGKSGTIRVTLDRLRRAEYPAGLPEIATDSCLRLSVADTGMGMSSDVVQRIFDPYFTTKQKGEGTGLGLAVVHGIVVQSGGTIRVESQPGSGSTFHLFFPVIEDVVSHGRTRATEAMPTGSEHILFVDDEANLAEVAREMLVRLGYEVDVRTSSVEALQTLRQCPGRYHLLITDQTMPTLSGLDLARQALALQPDLPVILYTGYSTAVDGPEARRAGIKAFLMKPLSMNTLAAVVREVLDQ</sequence>
<dbReference type="SMART" id="SM00065">
    <property type="entry name" value="GAF"/>
    <property type="match status" value="1"/>
</dbReference>
<keyword evidence="4" id="KW-0808">Transferase</keyword>
<dbReference type="PANTHER" id="PTHR43047:SF72">
    <property type="entry name" value="OSMOSENSING HISTIDINE PROTEIN KINASE SLN1"/>
    <property type="match status" value="1"/>
</dbReference>
<organism evidence="9 10">
    <name type="scientific">Desulfofustis limnaeus</name>
    <dbReference type="NCBI Taxonomy" id="2740163"/>
    <lineage>
        <taxon>Bacteria</taxon>
        <taxon>Pseudomonadati</taxon>
        <taxon>Thermodesulfobacteriota</taxon>
        <taxon>Desulfobulbia</taxon>
        <taxon>Desulfobulbales</taxon>
        <taxon>Desulfocapsaceae</taxon>
        <taxon>Desulfofustis</taxon>
    </lineage>
</organism>
<evidence type="ECO:0000256" key="2">
    <source>
        <dbReference type="ARBA" id="ARBA00012438"/>
    </source>
</evidence>
<dbReference type="RefSeq" id="WP_284151528.1">
    <property type="nucleotide sequence ID" value="NZ_AP025516.1"/>
</dbReference>
<dbReference type="Gene3D" id="1.20.5.390">
    <property type="entry name" value="L1 transposable element, trimerization domain"/>
    <property type="match status" value="1"/>
</dbReference>
<dbReference type="SUPFAM" id="SSF52172">
    <property type="entry name" value="CheY-like"/>
    <property type="match status" value="2"/>
</dbReference>
<name>A0ABN6M5I6_9BACT</name>
<dbReference type="InterPro" id="IPR029016">
    <property type="entry name" value="GAF-like_dom_sf"/>
</dbReference>
<dbReference type="PRINTS" id="PR00344">
    <property type="entry name" value="BCTRLSENSOR"/>
</dbReference>
<feature type="modified residue" description="4-aspartylphosphate" evidence="6">
    <location>
        <position position="57"/>
    </location>
</feature>
<evidence type="ECO:0000256" key="4">
    <source>
        <dbReference type="ARBA" id="ARBA00022679"/>
    </source>
</evidence>
<dbReference type="CDD" id="cd00082">
    <property type="entry name" value="HisKA"/>
    <property type="match status" value="1"/>
</dbReference>
<dbReference type="PANTHER" id="PTHR43047">
    <property type="entry name" value="TWO-COMPONENT HISTIDINE PROTEIN KINASE"/>
    <property type="match status" value="1"/>
</dbReference>
<dbReference type="InterPro" id="IPR003594">
    <property type="entry name" value="HATPase_dom"/>
</dbReference>
<reference evidence="9 10" key="1">
    <citation type="submission" date="2022-01" db="EMBL/GenBank/DDBJ databases">
        <title>Desulfofustis limnae sp. nov., a novel mesophilic sulfate-reducing bacterium isolated from marsh soil.</title>
        <authorList>
            <person name="Watanabe M."/>
            <person name="Takahashi A."/>
            <person name="Kojima H."/>
            <person name="Fukui M."/>
        </authorList>
    </citation>
    <scope>NUCLEOTIDE SEQUENCE [LARGE SCALE GENOMIC DNA]</scope>
    <source>
        <strain evidence="9 10">PPLL</strain>
    </source>
</reference>
<evidence type="ECO:0000256" key="3">
    <source>
        <dbReference type="ARBA" id="ARBA00022553"/>
    </source>
</evidence>
<dbReference type="InterPro" id="IPR003018">
    <property type="entry name" value="GAF"/>
</dbReference>
<dbReference type="Gene3D" id="1.10.287.130">
    <property type="match status" value="1"/>
</dbReference>
<gene>
    <name evidence="9" type="ORF">DPPLL_25060</name>
</gene>
<protein>
    <recommendedName>
        <fullName evidence="2">histidine kinase</fullName>
        <ecNumber evidence="2">2.7.13.3</ecNumber>
    </recommendedName>
</protein>
<dbReference type="InterPro" id="IPR001789">
    <property type="entry name" value="Sig_transdc_resp-reg_receiver"/>
</dbReference>
<dbReference type="SMART" id="SM00388">
    <property type="entry name" value="HisKA"/>
    <property type="match status" value="1"/>
</dbReference>
<dbReference type="InterPro" id="IPR011006">
    <property type="entry name" value="CheY-like_superfamily"/>
</dbReference>
<dbReference type="PROSITE" id="PS50109">
    <property type="entry name" value="HIS_KIN"/>
    <property type="match status" value="1"/>
</dbReference>
<dbReference type="Pfam" id="PF13185">
    <property type="entry name" value="GAF_2"/>
    <property type="match status" value="1"/>
</dbReference>
<dbReference type="SUPFAM" id="SSF55781">
    <property type="entry name" value="GAF domain-like"/>
    <property type="match status" value="1"/>
</dbReference>
<evidence type="ECO:0000259" key="8">
    <source>
        <dbReference type="PROSITE" id="PS50110"/>
    </source>
</evidence>
<dbReference type="Pfam" id="PF02518">
    <property type="entry name" value="HATPase_c"/>
    <property type="match status" value="1"/>
</dbReference>
<evidence type="ECO:0000256" key="6">
    <source>
        <dbReference type="PROSITE-ProRule" id="PRU00169"/>
    </source>
</evidence>
<dbReference type="Proteomes" id="UP000830055">
    <property type="component" value="Chromosome"/>
</dbReference>